<reference evidence="2" key="1">
    <citation type="journal article" date="2019" name="Int. J. Syst. Evol. Microbiol.">
        <title>The Global Catalogue of Microorganisms (GCM) 10K type strain sequencing project: providing services to taxonomists for standard genome sequencing and annotation.</title>
        <authorList>
            <consortium name="The Broad Institute Genomics Platform"/>
            <consortium name="The Broad Institute Genome Sequencing Center for Infectious Disease"/>
            <person name="Wu L."/>
            <person name="Ma J."/>
        </authorList>
    </citation>
    <scope>NUCLEOTIDE SEQUENCE [LARGE SCALE GENOMIC DNA]</scope>
    <source>
        <strain evidence="2">KCTC 33576</strain>
    </source>
</reference>
<comment type="caution">
    <text evidence="1">The sequence shown here is derived from an EMBL/GenBank/DDBJ whole genome shotgun (WGS) entry which is preliminary data.</text>
</comment>
<dbReference type="SUPFAM" id="SSF81301">
    <property type="entry name" value="Nucleotidyltransferase"/>
    <property type="match status" value="1"/>
</dbReference>
<dbReference type="InterPro" id="IPR043519">
    <property type="entry name" value="NT_sf"/>
</dbReference>
<accession>A0ABW5XIJ4</accession>
<name>A0ABW5XIJ4_9MICO</name>
<dbReference type="Pfam" id="PF18144">
    <property type="entry name" value="SMODS"/>
    <property type="match status" value="1"/>
</dbReference>
<organism evidence="1 2">
    <name type="scientific">Populibacterium corticicola</name>
    <dbReference type="NCBI Taxonomy" id="1812826"/>
    <lineage>
        <taxon>Bacteria</taxon>
        <taxon>Bacillati</taxon>
        <taxon>Actinomycetota</taxon>
        <taxon>Actinomycetes</taxon>
        <taxon>Micrococcales</taxon>
        <taxon>Jonesiaceae</taxon>
        <taxon>Populibacterium</taxon>
    </lineage>
</organism>
<evidence type="ECO:0000313" key="2">
    <source>
        <dbReference type="Proteomes" id="UP001597391"/>
    </source>
</evidence>
<evidence type="ECO:0000313" key="1">
    <source>
        <dbReference type="EMBL" id="MFD2840673.1"/>
    </source>
</evidence>
<gene>
    <name evidence="1" type="ORF">ACFSYH_08830</name>
</gene>
<dbReference type="EMBL" id="JBHUOP010000003">
    <property type="protein sequence ID" value="MFD2840673.1"/>
    <property type="molecule type" value="Genomic_DNA"/>
</dbReference>
<dbReference type="Proteomes" id="UP001597391">
    <property type="component" value="Unassembled WGS sequence"/>
</dbReference>
<keyword evidence="2" id="KW-1185">Reference proteome</keyword>
<proteinExistence type="predicted"/>
<protein>
    <submittedName>
        <fullName evidence="1">Nucleotidyltransferase</fullName>
    </submittedName>
</protein>
<dbReference type="RefSeq" id="WP_377466547.1">
    <property type="nucleotide sequence ID" value="NZ_JBHUOP010000003.1"/>
</dbReference>
<sequence>MTVLDSFDSLQQEVDADPEVVRLARQRRDTFMAALATATDVKVVWGSGSLARSTQLQPVHDVDLVVEFDADEHPEWGSDGDSAEEAIKRCRDLVHELLSVESGTYAQLVRQVNTAERNRAAKCFIDPPDSDDAFTVDVMPALRRTDGILIPFKSERRWTLADPEYLIGQVAERQREWAQFRPLVRMLKYWARQHTADTGRVKSLVMEVLALDCLHTGNRPEALKTFFVEASSHSLQIEDPARLSGVIQPDLDIAGLRRALEDSALAATAALRAVANNDQPGATQHWQDVFGDAFPLVLAPTGEADPGPRPIRDSPQG</sequence>